<protein>
    <submittedName>
        <fullName evidence="3">Uncharacterized protein</fullName>
    </submittedName>
</protein>
<feature type="signal peptide" evidence="2">
    <location>
        <begin position="1"/>
        <end position="21"/>
    </location>
</feature>
<dbReference type="PANTHER" id="PTHR48191:SF2">
    <property type="entry name" value="PROTEIN HHL1, CHLOROPLASTIC"/>
    <property type="match status" value="1"/>
</dbReference>
<sequence>MRGLALLLLLAEASALHPAHALLRAGDRHASRSGPIVCGRKGRPKMPGGGTMAYGQQAQPQPQKASPDGMPLFYLYCRSGPGKPWYPVSMMKGDGQSKGLINAWLGAPVAKGVFKNRLDSGMARSIFESERRLAALAVEQYSHMKKLKSNLQWGYKIVDNDVMAKEASGEIEKQKIIPVTRDMVSSGVLDQAKKAFNL</sequence>
<gene>
    <name evidence="3" type="ORF">AB1Y20_022964</name>
</gene>
<name>A0AB34JF98_PRYPA</name>
<reference evidence="3 4" key="1">
    <citation type="journal article" date="2024" name="Science">
        <title>Giant polyketide synthase enzymes in the biosynthesis of giant marine polyether toxins.</title>
        <authorList>
            <person name="Fallon T.R."/>
            <person name="Shende V.V."/>
            <person name="Wierzbicki I.H."/>
            <person name="Pendleton A.L."/>
            <person name="Watervoot N.F."/>
            <person name="Auber R.P."/>
            <person name="Gonzalez D.J."/>
            <person name="Wisecaver J.H."/>
            <person name="Moore B.S."/>
        </authorList>
    </citation>
    <scope>NUCLEOTIDE SEQUENCE [LARGE SCALE GENOMIC DNA]</scope>
    <source>
        <strain evidence="3 4">12B1</strain>
    </source>
</reference>
<dbReference type="PANTHER" id="PTHR48191">
    <property type="entry name" value="PROTEIN HHL1 CHLOROPLASTIC"/>
    <property type="match status" value="1"/>
</dbReference>
<proteinExistence type="predicted"/>
<dbReference type="AlphaFoldDB" id="A0AB34JF98"/>
<accession>A0AB34JF98</accession>
<evidence type="ECO:0000256" key="1">
    <source>
        <dbReference type="SAM" id="MobiDB-lite"/>
    </source>
</evidence>
<dbReference type="Proteomes" id="UP001515480">
    <property type="component" value="Unassembled WGS sequence"/>
</dbReference>
<evidence type="ECO:0000313" key="3">
    <source>
        <dbReference type="EMBL" id="KAL1519442.1"/>
    </source>
</evidence>
<feature type="chain" id="PRO_5044248300" evidence="2">
    <location>
        <begin position="22"/>
        <end position="198"/>
    </location>
</feature>
<evidence type="ECO:0000313" key="4">
    <source>
        <dbReference type="Proteomes" id="UP001515480"/>
    </source>
</evidence>
<dbReference type="EMBL" id="JBGBPQ010000009">
    <property type="protein sequence ID" value="KAL1519442.1"/>
    <property type="molecule type" value="Genomic_DNA"/>
</dbReference>
<dbReference type="InterPro" id="IPR045388">
    <property type="entry name" value="HHL1-like"/>
</dbReference>
<keyword evidence="4" id="KW-1185">Reference proteome</keyword>
<evidence type="ECO:0000256" key="2">
    <source>
        <dbReference type="SAM" id="SignalP"/>
    </source>
</evidence>
<keyword evidence="2" id="KW-0732">Signal</keyword>
<feature type="region of interest" description="Disordered" evidence="1">
    <location>
        <begin position="30"/>
        <end position="66"/>
    </location>
</feature>
<organism evidence="3 4">
    <name type="scientific">Prymnesium parvum</name>
    <name type="common">Toxic golden alga</name>
    <dbReference type="NCBI Taxonomy" id="97485"/>
    <lineage>
        <taxon>Eukaryota</taxon>
        <taxon>Haptista</taxon>
        <taxon>Haptophyta</taxon>
        <taxon>Prymnesiophyceae</taxon>
        <taxon>Prymnesiales</taxon>
        <taxon>Prymnesiaceae</taxon>
        <taxon>Prymnesium</taxon>
    </lineage>
</organism>
<dbReference type="Pfam" id="PF20133">
    <property type="entry name" value="HHL1-like"/>
    <property type="match status" value="1"/>
</dbReference>
<feature type="compositionally biased region" description="Low complexity" evidence="1">
    <location>
        <begin position="56"/>
        <end position="65"/>
    </location>
</feature>
<comment type="caution">
    <text evidence="3">The sequence shown here is derived from an EMBL/GenBank/DDBJ whole genome shotgun (WGS) entry which is preliminary data.</text>
</comment>